<protein>
    <submittedName>
        <fullName evidence="1">Uncharacterized protein</fullName>
    </submittedName>
</protein>
<organism evidence="1 2">
    <name type="scientific">Candidatus Magnetobacterium bavaricum</name>
    <dbReference type="NCBI Taxonomy" id="29290"/>
    <lineage>
        <taxon>Bacteria</taxon>
        <taxon>Pseudomonadati</taxon>
        <taxon>Nitrospirota</taxon>
        <taxon>Thermodesulfovibrionia</taxon>
        <taxon>Thermodesulfovibrionales</taxon>
        <taxon>Candidatus Magnetobacteriaceae</taxon>
        <taxon>Candidatus Magnetobacterium</taxon>
    </lineage>
</organism>
<dbReference type="AlphaFoldDB" id="A0A0F3GKK2"/>
<keyword evidence="2" id="KW-1185">Reference proteome</keyword>
<dbReference type="Proteomes" id="UP000033423">
    <property type="component" value="Unassembled WGS sequence"/>
</dbReference>
<accession>A0A0F3GKK2</accession>
<comment type="caution">
    <text evidence="1">The sequence shown here is derived from an EMBL/GenBank/DDBJ whole genome shotgun (WGS) entry which is preliminary data.</text>
</comment>
<dbReference type="EMBL" id="LACI01002347">
    <property type="protein sequence ID" value="KJU82352.1"/>
    <property type="molecule type" value="Genomic_DNA"/>
</dbReference>
<name>A0A0F3GKK2_9BACT</name>
<reference evidence="1 2" key="1">
    <citation type="submission" date="2015-02" db="EMBL/GenBank/DDBJ databases">
        <title>Single-cell genomics of uncultivated deep-branching MTB reveals a conserved set of magnetosome genes.</title>
        <authorList>
            <person name="Kolinko S."/>
            <person name="Richter M."/>
            <person name="Glockner F.O."/>
            <person name="Brachmann A."/>
            <person name="Schuler D."/>
        </authorList>
    </citation>
    <scope>NUCLEOTIDE SEQUENCE [LARGE SCALE GENOMIC DNA]</scope>
    <source>
        <strain evidence="1">TM-1</strain>
    </source>
</reference>
<gene>
    <name evidence="1" type="ORF">MBAV_005455</name>
</gene>
<evidence type="ECO:0000313" key="1">
    <source>
        <dbReference type="EMBL" id="KJU82352.1"/>
    </source>
</evidence>
<sequence>MQDTVYAIAHLEFVIERLYVDIAFDTKSKKRIGDFVPLLWQGVAPQSTVVVSI</sequence>
<evidence type="ECO:0000313" key="2">
    <source>
        <dbReference type="Proteomes" id="UP000033423"/>
    </source>
</evidence>
<proteinExistence type="predicted"/>